<feature type="compositionally biased region" description="Polar residues" evidence="1">
    <location>
        <begin position="335"/>
        <end position="348"/>
    </location>
</feature>
<dbReference type="InterPro" id="IPR001810">
    <property type="entry name" value="F-box_dom"/>
</dbReference>
<protein>
    <recommendedName>
        <fullName evidence="6">F-box domain-containing protein</fullName>
    </recommendedName>
</protein>
<feature type="domain" description="F-box protein AT5G49610-like beta-propeller" evidence="3">
    <location>
        <begin position="194"/>
        <end position="259"/>
    </location>
</feature>
<keyword evidence="5" id="KW-1185">Reference proteome</keyword>
<gene>
    <name evidence="4" type="ORF">HU200_049624</name>
</gene>
<dbReference type="Proteomes" id="UP000636709">
    <property type="component" value="Unassembled WGS sequence"/>
</dbReference>
<dbReference type="SUPFAM" id="SSF81383">
    <property type="entry name" value="F-box domain"/>
    <property type="match status" value="1"/>
</dbReference>
<evidence type="ECO:0000259" key="3">
    <source>
        <dbReference type="Pfam" id="PF23635"/>
    </source>
</evidence>
<name>A0A835AZK6_9POAL</name>
<dbReference type="PANTHER" id="PTHR33207">
    <property type="entry name" value="F-BOX DOMAIN CONTAINING PROTEIN-RELATED"/>
    <property type="match status" value="1"/>
</dbReference>
<feature type="region of interest" description="Disordered" evidence="1">
    <location>
        <begin position="131"/>
        <end position="154"/>
    </location>
</feature>
<evidence type="ECO:0000313" key="4">
    <source>
        <dbReference type="EMBL" id="KAF8672413.1"/>
    </source>
</evidence>
<feature type="domain" description="F-box" evidence="2">
    <location>
        <begin position="374"/>
        <end position="411"/>
    </location>
</feature>
<organism evidence="4 5">
    <name type="scientific">Digitaria exilis</name>
    <dbReference type="NCBI Taxonomy" id="1010633"/>
    <lineage>
        <taxon>Eukaryota</taxon>
        <taxon>Viridiplantae</taxon>
        <taxon>Streptophyta</taxon>
        <taxon>Embryophyta</taxon>
        <taxon>Tracheophyta</taxon>
        <taxon>Spermatophyta</taxon>
        <taxon>Magnoliopsida</taxon>
        <taxon>Liliopsida</taxon>
        <taxon>Poales</taxon>
        <taxon>Poaceae</taxon>
        <taxon>PACMAD clade</taxon>
        <taxon>Panicoideae</taxon>
        <taxon>Panicodae</taxon>
        <taxon>Paniceae</taxon>
        <taxon>Anthephorinae</taxon>
        <taxon>Digitaria</taxon>
    </lineage>
</organism>
<sequence length="752" mass="83121">MEPEAARQRSCPVASVLDNDHLLEVILHSLDSPTWLVRAALVSTRWLRGARASNPDLLTRFRERCPPRIIALHSAPDGHIAVPVPPELATAARLVCQTLASSYYVCDCLDGRLLVGNDDDDDTYDVRRLLHSKPERRRPSPPKSMSVSFSSMPGKPKCYRERILRLLDCEDNSHDDTSCVCFYLAYNSVELCFVLRDTISVREVCGHLNVEKWEPDDGDTAPVEVVLVGDDAEFVIFNIVASEIVCCMQVRNRVVEKISRLFAWRPCSPDRRPPLLLLSLGPSVVRSGAAPPRAAAACPASTMKPPTAATRDASGSNSGSSASKRRLFLEPVLPVNTSTLPPTATPGSRRSRASQDLGLCRQGPCPVASVLGDDNLLAEILHRLDSPTWLVRAALVSTRWLSSASNPDFLRRFRERCPPRILALCLAEHGEFQVPGPPELAAAARRALATLARSDVRDGLNGRLLVEIDDGDPVTYNTYAIRSLLHLARDRPLPSPPNSISGSLVRGGFGRCQCRFLRLLECEDNGGDDISCVCFDLAYDSVELCVEFSILRSGVWGAQHCPVTEFRQDTMDTLGAQMLLVGSKFYMMTTLGYILGLDLTTASFFTVQLPDELLNNRTLKFSRAQDFGLYLVGAKGFQLCVWHSDGVGQFVLVDTISVREACGHLNVRKWKPHDGCRAPVKVALVGDNAEFMMFDIVASAIVCCMQVRNRVVEKVAERVLLHKKTFRPITMVWPPIFPVRDKEVKNSESSYP</sequence>
<evidence type="ECO:0000259" key="2">
    <source>
        <dbReference type="Pfam" id="PF00646"/>
    </source>
</evidence>
<proteinExistence type="predicted"/>
<evidence type="ECO:0000256" key="1">
    <source>
        <dbReference type="SAM" id="MobiDB-lite"/>
    </source>
</evidence>
<dbReference type="InterPro" id="IPR056594">
    <property type="entry name" value="AT5G49610-like_b-prop"/>
</dbReference>
<feature type="domain" description="F-box protein AT5G49610-like beta-propeller" evidence="3">
    <location>
        <begin position="456"/>
        <end position="737"/>
    </location>
</feature>
<reference evidence="4" key="1">
    <citation type="submission" date="2020-07" db="EMBL/GenBank/DDBJ databases">
        <title>Genome sequence and genetic diversity analysis of an under-domesticated orphan crop, white fonio (Digitaria exilis).</title>
        <authorList>
            <person name="Bennetzen J.L."/>
            <person name="Chen S."/>
            <person name="Ma X."/>
            <person name="Wang X."/>
            <person name="Yssel A.E.J."/>
            <person name="Chaluvadi S.R."/>
            <person name="Johnson M."/>
            <person name="Gangashetty P."/>
            <person name="Hamidou F."/>
            <person name="Sanogo M.D."/>
            <person name="Zwaenepoel A."/>
            <person name="Wallace J."/>
            <person name="Van De Peer Y."/>
            <person name="Van Deynze A."/>
        </authorList>
    </citation>
    <scope>NUCLEOTIDE SEQUENCE</scope>
    <source>
        <tissue evidence="4">Leaves</tissue>
    </source>
</reference>
<evidence type="ECO:0008006" key="6">
    <source>
        <dbReference type="Google" id="ProtNLM"/>
    </source>
</evidence>
<dbReference type="OrthoDB" id="622335at2759"/>
<feature type="region of interest" description="Disordered" evidence="1">
    <location>
        <begin position="335"/>
        <end position="354"/>
    </location>
</feature>
<feature type="compositionally biased region" description="Basic residues" evidence="1">
    <location>
        <begin position="131"/>
        <end position="140"/>
    </location>
</feature>
<dbReference type="Pfam" id="PF23635">
    <property type="entry name" value="Beta-prop_AT5G49610-like"/>
    <property type="match status" value="2"/>
</dbReference>
<dbReference type="Pfam" id="PF00646">
    <property type="entry name" value="F-box"/>
    <property type="match status" value="1"/>
</dbReference>
<evidence type="ECO:0000313" key="5">
    <source>
        <dbReference type="Proteomes" id="UP000636709"/>
    </source>
</evidence>
<dbReference type="EMBL" id="JACEFO010002221">
    <property type="protein sequence ID" value="KAF8672413.1"/>
    <property type="molecule type" value="Genomic_DNA"/>
</dbReference>
<comment type="caution">
    <text evidence="4">The sequence shown here is derived from an EMBL/GenBank/DDBJ whole genome shotgun (WGS) entry which is preliminary data.</text>
</comment>
<dbReference type="InterPro" id="IPR036047">
    <property type="entry name" value="F-box-like_dom_sf"/>
</dbReference>
<dbReference type="AlphaFoldDB" id="A0A835AZK6"/>
<feature type="compositionally biased region" description="Low complexity" evidence="1">
    <location>
        <begin position="313"/>
        <end position="322"/>
    </location>
</feature>
<feature type="compositionally biased region" description="Low complexity" evidence="1">
    <location>
        <begin position="143"/>
        <end position="153"/>
    </location>
</feature>
<accession>A0A835AZK6</accession>
<feature type="region of interest" description="Disordered" evidence="1">
    <location>
        <begin position="296"/>
        <end position="323"/>
    </location>
</feature>